<feature type="region of interest" description="Disordered" evidence="8">
    <location>
        <begin position="620"/>
        <end position="684"/>
    </location>
</feature>
<keyword evidence="4 7" id="KW-0547">Nucleotide-binding</keyword>
<evidence type="ECO:0000256" key="2">
    <source>
        <dbReference type="ARBA" id="ARBA00004604"/>
    </source>
</evidence>
<dbReference type="InterPro" id="IPR006073">
    <property type="entry name" value="GTP-bd"/>
</dbReference>
<accession>A0ABQ8VDN1</accession>
<feature type="compositionally biased region" description="Basic and acidic residues" evidence="8">
    <location>
        <begin position="1"/>
        <end position="12"/>
    </location>
</feature>
<evidence type="ECO:0000313" key="11">
    <source>
        <dbReference type="Proteomes" id="UP001150217"/>
    </source>
</evidence>
<evidence type="ECO:0000256" key="8">
    <source>
        <dbReference type="SAM" id="MobiDB-lite"/>
    </source>
</evidence>
<feature type="compositionally biased region" description="Acidic residues" evidence="8">
    <location>
        <begin position="627"/>
        <end position="636"/>
    </location>
</feature>
<dbReference type="CDD" id="cd01858">
    <property type="entry name" value="NGP_1"/>
    <property type="match status" value="1"/>
</dbReference>
<keyword evidence="5 7" id="KW-0342">GTP-binding</keyword>
<organism evidence="10 11">
    <name type="scientific">Lentinula lateritia</name>
    <dbReference type="NCBI Taxonomy" id="40482"/>
    <lineage>
        <taxon>Eukaryota</taxon>
        <taxon>Fungi</taxon>
        <taxon>Dikarya</taxon>
        <taxon>Basidiomycota</taxon>
        <taxon>Agaricomycotina</taxon>
        <taxon>Agaricomycetes</taxon>
        <taxon>Agaricomycetidae</taxon>
        <taxon>Agaricales</taxon>
        <taxon>Marasmiineae</taxon>
        <taxon>Omphalotaceae</taxon>
        <taxon>Lentinula</taxon>
    </lineage>
</organism>
<gene>
    <name evidence="10" type="ORF">C8R41DRAFT_767061</name>
</gene>
<dbReference type="InterPro" id="IPR023179">
    <property type="entry name" value="GTP-bd_ortho_bundle_sf"/>
</dbReference>
<dbReference type="InterPro" id="IPR050755">
    <property type="entry name" value="TRAFAC_YlqF/YawG_RiboMat"/>
</dbReference>
<dbReference type="Gene3D" id="3.40.50.300">
    <property type="entry name" value="P-loop containing nucleotide triphosphate hydrolases"/>
    <property type="match status" value="1"/>
</dbReference>
<dbReference type="InterPro" id="IPR027417">
    <property type="entry name" value="P-loop_NTPase"/>
</dbReference>
<feature type="domain" description="CP-type G" evidence="9">
    <location>
        <begin position="217"/>
        <end position="378"/>
    </location>
</feature>
<keyword evidence="11" id="KW-1185">Reference proteome</keyword>
<feature type="compositionally biased region" description="Basic and acidic residues" evidence="8">
    <location>
        <begin position="483"/>
        <end position="509"/>
    </location>
</feature>
<dbReference type="SUPFAM" id="SSF52540">
    <property type="entry name" value="P-loop containing nucleoside triphosphate hydrolases"/>
    <property type="match status" value="1"/>
</dbReference>
<feature type="region of interest" description="Disordered" evidence="8">
    <location>
        <begin position="482"/>
        <end position="529"/>
    </location>
</feature>
<keyword evidence="6 7" id="KW-0539">Nucleus</keyword>
<evidence type="ECO:0000256" key="3">
    <source>
        <dbReference type="ARBA" id="ARBA00022127"/>
    </source>
</evidence>
<evidence type="ECO:0000313" key="10">
    <source>
        <dbReference type="EMBL" id="KAJ4489237.1"/>
    </source>
</evidence>
<feature type="region of interest" description="Disordered" evidence="8">
    <location>
        <begin position="553"/>
        <end position="581"/>
    </location>
</feature>
<comment type="function">
    <text evidence="1 7">GTPase that associates with pre-60S ribosomal subunits in the nucleolus and is required for their nuclear export and maturation.</text>
</comment>
<comment type="subcellular location">
    <subcellularLocation>
        <location evidence="2 7">Nucleus</location>
        <location evidence="2 7">Nucleolus</location>
    </subcellularLocation>
</comment>
<evidence type="ECO:0000256" key="5">
    <source>
        <dbReference type="ARBA" id="ARBA00023134"/>
    </source>
</evidence>
<comment type="similarity">
    <text evidence="7">Belongs to the TRAFAC class YlqF/YawG GTPase family. NOG2 subfamily.</text>
</comment>
<dbReference type="InterPro" id="IPR012971">
    <property type="entry name" value="NOG2_N_dom"/>
</dbReference>
<name>A0ABQ8VDN1_9AGAR</name>
<evidence type="ECO:0000256" key="7">
    <source>
        <dbReference type="RuleBase" id="RU364023"/>
    </source>
</evidence>
<dbReference type="InterPro" id="IPR030378">
    <property type="entry name" value="G_CP_dom"/>
</dbReference>
<protein>
    <recommendedName>
        <fullName evidence="3 7">Nucleolar GTP-binding protein 2</fullName>
    </recommendedName>
</protein>
<dbReference type="Gene3D" id="1.10.1580.10">
    <property type="match status" value="1"/>
</dbReference>
<feature type="compositionally biased region" description="Acidic residues" evidence="8">
    <location>
        <begin position="553"/>
        <end position="569"/>
    </location>
</feature>
<dbReference type="EMBL" id="JANVFT010000044">
    <property type="protein sequence ID" value="KAJ4489237.1"/>
    <property type="molecule type" value="Genomic_DNA"/>
</dbReference>
<dbReference type="Pfam" id="PF01926">
    <property type="entry name" value="MMR_HSR1"/>
    <property type="match status" value="1"/>
</dbReference>
<feature type="region of interest" description="Disordered" evidence="8">
    <location>
        <begin position="1"/>
        <end position="22"/>
    </location>
</feature>
<dbReference type="PRINTS" id="PR00326">
    <property type="entry name" value="GTP1OBG"/>
</dbReference>
<evidence type="ECO:0000259" key="9">
    <source>
        <dbReference type="PROSITE" id="PS51721"/>
    </source>
</evidence>
<dbReference type="InterPro" id="IPR024929">
    <property type="entry name" value="GNL2_CP_dom"/>
</dbReference>
<dbReference type="Pfam" id="PF08153">
    <property type="entry name" value="NGP1NT"/>
    <property type="match status" value="1"/>
</dbReference>
<reference evidence="10" key="1">
    <citation type="submission" date="2022-08" db="EMBL/GenBank/DDBJ databases">
        <title>A Global Phylogenomic Analysis of the Shiitake Genus Lentinula.</title>
        <authorList>
            <consortium name="DOE Joint Genome Institute"/>
            <person name="Sierra-Patev S."/>
            <person name="Min B."/>
            <person name="Naranjo-Ortiz M."/>
            <person name="Looney B."/>
            <person name="Konkel Z."/>
            <person name="Slot J.C."/>
            <person name="Sakamoto Y."/>
            <person name="Steenwyk J.L."/>
            <person name="Rokas A."/>
            <person name="Carro J."/>
            <person name="Camarero S."/>
            <person name="Ferreira P."/>
            <person name="Molpeceres G."/>
            <person name="Ruiz-Duenas F.J."/>
            <person name="Serrano A."/>
            <person name="Henrissat B."/>
            <person name="Drula E."/>
            <person name="Hughes K.W."/>
            <person name="Mata J.L."/>
            <person name="Ishikawa N.K."/>
            <person name="Vargas-Isla R."/>
            <person name="Ushijima S."/>
            <person name="Smith C.A."/>
            <person name="Ahrendt S."/>
            <person name="Andreopoulos W."/>
            <person name="He G."/>
            <person name="Labutti K."/>
            <person name="Lipzen A."/>
            <person name="Ng V."/>
            <person name="Riley R."/>
            <person name="Sandor L."/>
            <person name="Barry K."/>
            <person name="Martinez A.T."/>
            <person name="Xiao Y."/>
            <person name="Gibbons J.G."/>
            <person name="Terashima K."/>
            <person name="Grigoriev I.V."/>
            <person name="Hibbett D.S."/>
        </authorList>
    </citation>
    <scope>NUCLEOTIDE SEQUENCE</scope>
    <source>
        <strain evidence="10">RHP3577 ss4</strain>
    </source>
</reference>
<dbReference type="PROSITE" id="PS51721">
    <property type="entry name" value="G_CP"/>
    <property type="match status" value="1"/>
</dbReference>
<proteinExistence type="inferred from homology"/>
<sequence length="684" mass="76294">MAPSKKSGESKTRSSTSSANISLKRVKGENFYRNAKQASRLKMLNGGKPVRDKDGKIIQAAAFQKGEDETKPGRVQPDRRWFGNTRVISQTALDHFRTSLATKKDDPYSVLLRRNKLPMALLDDAANPHTQKRSHIVETEPFSETFGPKAQRKRARVDAADFEELSKLGATAFEDADEAATSTGNVIEPLASSIVEPQTHADYNEPIYAKGTSRRIYGELYKVIDSSDVILHILDARDPMGTLCESVLEYIKKEKAHKQVVLVINKCDLVPNWVTARYIQHLTPRYPTIAFHASPNHSFGKGSLIQLLRQFSQLHSDKKQISVGFVGYPNVGKSSVINTLKSGKVCRVAPVPGETKVWQYITLTRRIYLIDCPGIVPTSAHDSQTSTVLKGVVRVEALATPSEHIPALMERVKPLYISRTYGVPLPNPEDPTQSWEPEVLLDKLARMKGRLLKHGEPDMDSVAKIILSDWVRGRIPFFVPPPERPEALNKAEEKAKKIKAKNDTKDKSQVVDVDETGEAEENRPGVKQNLGSIMQKNKFLAEDIQPLEEEFAEVSVDDEEKESDDDSGDEAGGVNDGEEEELTWNDVFTGIHHDEMPEGAQGRQIVYFCFYCTVNSTMSTGSTSGNDAEEDEEGEEAAPGKEPRMRTNKRKATNFYSTANVKNKNRGKAAHMKNLPTGKKQRRR</sequence>
<comment type="caution">
    <text evidence="10">The sequence shown here is derived from an EMBL/GenBank/DDBJ whole genome shotgun (WGS) entry which is preliminary data.</text>
</comment>
<dbReference type="PANTHER" id="PTHR11089:SF9">
    <property type="entry name" value="NUCLEOLAR GTP-BINDING PROTEIN 2"/>
    <property type="match status" value="1"/>
</dbReference>
<dbReference type="Proteomes" id="UP001150217">
    <property type="component" value="Unassembled WGS sequence"/>
</dbReference>
<evidence type="ECO:0000256" key="1">
    <source>
        <dbReference type="ARBA" id="ARBA00003892"/>
    </source>
</evidence>
<evidence type="ECO:0000256" key="6">
    <source>
        <dbReference type="ARBA" id="ARBA00023242"/>
    </source>
</evidence>
<dbReference type="PANTHER" id="PTHR11089">
    <property type="entry name" value="GTP-BINDING PROTEIN-RELATED"/>
    <property type="match status" value="1"/>
</dbReference>
<evidence type="ECO:0000256" key="4">
    <source>
        <dbReference type="ARBA" id="ARBA00022741"/>
    </source>
</evidence>